<evidence type="ECO:0000256" key="3">
    <source>
        <dbReference type="ARBA" id="ARBA00022723"/>
    </source>
</evidence>
<keyword evidence="3 5" id="KW-0479">Metal-binding</keyword>
<evidence type="ECO:0000256" key="6">
    <source>
        <dbReference type="RuleBase" id="RU000461"/>
    </source>
</evidence>
<evidence type="ECO:0000256" key="5">
    <source>
        <dbReference type="PIRSR" id="PIRSR602401-1"/>
    </source>
</evidence>
<dbReference type="InterPro" id="IPR036396">
    <property type="entry name" value="Cyt_P450_sf"/>
</dbReference>
<feature type="binding site" description="axial binding residue" evidence="5">
    <location>
        <position position="438"/>
    </location>
    <ligand>
        <name>heme</name>
        <dbReference type="ChEBI" id="CHEBI:30413"/>
    </ligand>
    <ligandPart>
        <name>Fe</name>
        <dbReference type="ChEBI" id="CHEBI:18248"/>
    </ligandPart>
</feature>
<keyword evidence="5 6" id="KW-0349">Heme</keyword>
<dbReference type="PRINTS" id="PR00385">
    <property type="entry name" value="P450"/>
</dbReference>
<evidence type="ECO:0000256" key="2">
    <source>
        <dbReference type="ARBA" id="ARBA00010617"/>
    </source>
</evidence>
<dbReference type="InterPro" id="IPR001128">
    <property type="entry name" value="Cyt_P450"/>
</dbReference>
<dbReference type="AlphaFoldDB" id="A0A9P5BWW6"/>
<evidence type="ECO:0000256" key="1">
    <source>
        <dbReference type="ARBA" id="ARBA00001971"/>
    </source>
</evidence>
<keyword evidence="8" id="KW-1185">Reference proteome</keyword>
<evidence type="ECO:0000313" key="7">
    <source>
        <dbReference type="EMBL" id="KAF3033038.1"/>
    </source>
</evidence>
<dbReference type="Proteomes" id="UP000758155">
    <property type="component" value="Unassembled WGS sequence"/>
</dbReference>
<reference evidence="7" key="1">
    <citation type="submission" date="2019-04" db="EMBL/GenBank/DDBJ databases">
        <title>Sequencing of skin fungus with MAO and IRED activity.</title>
        <authorList>
            <person name="Marsaioli A.J."/>
            <person name="Bonatto J.M.C."/>
            <person name="Reis Junior O."/>
        </authorList>
    </citation>
    <scope>NUCLEOTIDE SEQUENCE</scope>
    <source>
        <strain evidence="7">28M1</strain>
    </source>
</reference>
<dbReference type="GO" id="GO:0020037">
    <property type="term" value="F:heme binding"/>
    <property type="evidence" value="ECO:0007669"/>
    <property type="project" value="InterPro"/>
</dbReference>
<dbReference type="Pfam" id="PF00067">
    <property type="entry name" value="p450"/>
    <property type="match status" value="1"/>
</dbReference>
<proteinExistence type="inferred from homology"/>
<dbReference type="PANTHER" id="PTHR24305:SF166">
    <property type="entry name" value="CYTOCHROME P450 12A4, MITOCHONDRIAL-RELATED"/>
    <property type="match status" value="1"/>
</dbReference>
<dbReference type="OrthoDB" id="3945418at2759"/>
<dbReference type="GO" id="GO:0005506">
    <property type="term" value="F:iron ion binding"/>
    <property type="evidence" value="ECO:0007669"/>
    <property type="project" value="InterPro"/>
</dbReference>
<dbReference type="PROSITE" id="PS00086">
    <property type="entry name" value="CYTOCHROME_P450"/>
    <property type="match status" value="1"/>
</dbReference>
<dbReference type="PANTHER" id="PTHR24305">
    <property type="entry name" value="CYTOCHROME P450"/>
    <property type="match status" value="1"/>
</dbReference>
<evidence type="ECO:0000256" key="4">
    <source>
        <dbReference type="ARBA" id="ARBA00023004"/>
    </source>
</evidence>
<dbReference type="InterPro" id="IPR002401">
    <property type="entry name" value="Cyt_P450_E_grp-I"/>
</dbReference>
<dbReference type="GO" id="GO:0004497">
    <property type="term" value="F:monooxygenase activity"/>
    <property type="evidence" value="ECO:0007669"/>
    <property type="project" value="UniProtKB-KW"/>
</dbReference>
<dbReference type="GO" id="GO:0016705">
    <property type="term" value="F:oxidoreductase activity, acting on paired donors, with incorporation or reduction of molecular oxygen"/>
    <property type="evidence" value="ECO:0007669"/>
    <property type="project" value="InterPro"/>
</dbReference>
<dbReference type="InterPro" id="IPR017972">
    <property type="entry name" value="Cyt_P450_CS"/>
</dbReference>
<dbReference type="Gene3D" id="1.10.630.10">
    <property type="entry name" value="Cytochrome P450"/>
    <property type="match status" value="1"/>
</dbReference>
<keyword evidence="6" id="KW-0560">Oxidoreductase</keyword>
<dbReference type="EMBL" id="SWKV01000088">
    <property type="protein sequence ID" value="KAF3033038.1"/>
    <property type="molecule type" value="Genomic_DNA"/>
</dbReference>
<sequence length="508" mass="57629">MFLTTLGVSVLLFLLSRAVYRLWFSPLAQFPGPKIAALTSWYCAYHDIVRGGQYIWVIEDMHRLYGPIVRIRPDVLHVNDPKFIEQLYPQSPHLRRERAQTVLNMFTKHLSVLPTRDHHLHRQRRVVLSRFFSQQNVRRLVPVINGTLTDLLDRMEGWANNGNPVTLNAVYRAATRDVIQSYALGDGQRCLHMEDCNAAFFKILGAERLTHVGGHFPWLLPLMDKLPVRVLTALSPHISVFIEFIEDLTAKIERIRQSNDDNPGQTIFHEILRSDIAAQEKSTPRLVDEAMVLTIAGSDTTASTLVALTYHILSTPSIFTRLRRELDSAMPTPDHPPDPKALDALPFLNALIEEALRLYPSATHRQDRVAPDEDLVFTYHDGKTLVIPAGTMVGMTAPLVNRDPSTYESADVFKPERYLENPALMRRHFTFGKGMRQCLGMNLAYQELQTFTAGVFRKYAVYDARKETQGGPTLQLFDSGIEDVKLHADYVTPGLRPGSHGVRVVIRH</sequence>
<evidence type="ECO:0000313" key="8">
    <source>
        <dbReference type="Proteomes" id="UP000758155"/>
    </source>
</evidence>
<gene>
    <name evidence="7" type="ORF">E8E12_004193</name>
</gene>
<organism evidence="7 8">
    <name type="scientific">Didymella heteroderae</name>
    <dbReference type="NCBI Taxonomy" id="1769908"/>
    <lineage>
        <taxon>Eukaryota</taxon>
        <taxon>Fungi</taxon>
        <taxon>Dikarya</taxon>
        <taxon>Ascomycota</taxon>
        <taxon>Pezizomycotina</taxon>
        <taxon>Dothideomycetes</taxon>
        <taxon>Pleosporomycetidae</taxon>
        <taxon>Pleosporales</taxon>
        <taxon>Pleosporineae</taxon>
        <taxon>Didymellaceae</taxon>
        <taxon>Didymella</taxon>
    </lineage>
</organism>
<keyword evidence="4 5" id="KW-0408">Iron</keyword>
<evidence type="ECO:0008006" key="9">
    <source>
        <dbReference type="Google" id="ProtNLM"/>
    </source>
</evidence>
<name>A0A9P5BWW6_9PLEO</name>
<accession>A0A9P5BWW6</accession>
<comment type="similarity">
    <text evidence="2 6">Belongs to the cytochrome P450 family.</text>
</comment>
<protein>
    <recommendedName>
        <fullName evidence="9">Cytochrome P450</fullName>
    </recommendedName>
</protein>
<dbReference type="SUPFAM" id="SSF48264">
    <property type="entry name" value="Cytochrome P450"/>
    <property type="match status" value="1"/>
</dbReference>
<dbReference type="PRINTS" id="PR00463">
    <property type="entry name" value="EP450I"/>
</dbReference>
<keyword evidence="6" id="KW-0503">Monooxygenase</keyword>
<comment type="caution">
    <text evidence="7">The sequence shown here is derived from an EMBL/GenBank/DDBJ whole genome shotgun (WGS) entry which is preliminary data.</text>
</comment>
<dbReference type="CDD" id="cd11062">
    <property type="entry name" value="CYP58-like"/>
    <property type="match status" value="1"/>
</dbReference>
<comment type="cofactor">
    <cofactor evidence="1 5">
        <name>heme</name>
        <dbReference type="ChEBI" id="CHEBI:30413"/>
    </cofactor>
</comment>
<dbReference type="InterPro" id="IPR050121">
    <property type="entry name" value="Cytochrome_P450_monoxygenase"/>
</dbReference>